<name>A0A931HW76_9BACI</name>
<reference evidence="2 3" key="1">
    <citation type="journal article" date="2005" name="Int. J. Syst. Evol. Microbiol.">
        <title>Halobacillus yeomjeoni sp. nov., isolated from a marine solar saltern in Korea.</title>
        <authorList>
            <person name="Yoon J.H."/>
            <person name="Kang S.J."/>
            <person name="Lee C.H."/>
            <person name="Oh H.W."/>
            <person name="Oh T.K."/>
        </authorList>
    </citation>
    <scope>NUCLEOTIDE SEQUENCE [LARGE SCALE GENOMIC DNA]</scope>
    <source>
        <strain evidence="2 3">KCTC 3957</strain>
    </source>
</reference>
<evidence type="ECO:0000259" key="1">
    <source>
        <dbReference type="PROSITE" id="PS51186"/>
    </source>
</evidence>
<dbReference type="Proteomes" id="UP000614490">
    <property type="component" value="Unassembled WGS sequence"/>
</dbReference>
<dbReference type="Pfam" id="PF00583">
    <property type="entry name" value="Acetyltransf_1"/>
    <property type="match status" value="1"/>
</dbReference>
<dbReference type="Gene3D" id="3.40.630.30">
    <property type="match status" value="1"/>
</dbReference>
<keyword evidence="3" id="KW-1185">Reference proteome</keyword>
<dbReference type="GO" id="GO:0016747">
    <property type="term" value="F:acyltransferase activity, transferring groups other than amino-acyl groups"/>
    <property type="evidence" value="ECO:0007669"/>
    <property type="project" value="InterPro"/>
</dbReference>
<feature type="domain" description="N-acetyltransferase" evidence="1">
    <location>
        <begin position="1"/>
        <end position="148"/>
    </location>
</feature>
<protein>
    <submittedName>
        <fullName evidence="2">GNAT family N-acetyltransferase</fullName>
    </submittedName>
</protein>
<dbReference type="InterPro" id="IPR000182">
    <property type="entry name" value="GNAT_dom"/>
</dbReference>
<sequence length="155" mass="17792">MDFFRLPQEDALRVAEWKYPDPFSFYDMTADEEDYEGFINPEKRSQHTHGVYEEGELIGFFTYHPNEDGDVDIGLGLRPDLSGKGLGRTFVEEGLSYAQKHYNPTEFTLSVAAFNERAIVVYERAGFEKKDKFMQPTNGGIYEFVKMKGSVKVCC</sequence>
<dbReference type="SUPFAM" id="SSF55729">
    <property type="entry name" value="Acyl-CoA N-acyltransferases (Nat)"/>
    <property type="match status" value="1"/>
</dbReference>
<proteinExistence type="predicted"/>
<comment type="caution">
    <text evidence="2">The sequence shown here is derived from an EMBL/GenBank/DDBJ whole genome shotgun (WGS) entry which is preliminary data.</text>
</comment>
<evidence type="ECO:0000313" key="3">
    <source>
        <dbReference type="Proteomes" id="UP000614490"/>
    </source>
</evidence>
<dbReference type="CDD" id="cd04301">
    <property type="entry name" value="NAT_SF"/>
    <property type="match status" value="1"/>
</dbReference>
<evidence type="ECO:0000313" key="2">
    <source>
        <dbReference type="EMBL" id="MBH0230508.1"/>
    </source>
</evidence>
<dbReference type="AlphaFoldDB" id="A0A931HW76"/>
<dbReference type="PROSITE" id="PS51186">
    <property type="entry name" value="GNAT"/>
    <property type="match status" value="1"/>
</dbReference>
<dbReference type="InterPro" id="IPR016181">
    <property type="entry name" value="Acyl_CoA_acyltransferase"/>
</dbReference>
<dbReference type="PANTHER" id="PTHR43328:SF1">
    <property type="entry name" value="N-ACETYLTRANSFERASE DOMAIN-CONTAINING PROTEIN"/>
    <property type="match status" value="1"/>
</dbReference>
<gene>
    <name evidence="2" type="ORF">H0267_09820</name>
</gene>
<dbReference type="EMBL" id="JADZSC010000002">
    <property type="protein sequence ID" value="MBH0230508.1"/>
    <property type="molecule type" value="Genomic_DNA"/>
</dbReference>
<accession>A0A931HW76</accession>
<organism evidence="2 3">
    <name type="scientific">Halobacillus yeomjeoni</name>
    <dbReference type="NCBI Taxonomy" id="311194"/>
    <lineage>
        <taxon>Bacteria</taxon>
        <taxon>Bacillati</taxon>
        <taxon>Bacillota</taxon>
        <taxon>Bacilli</taxon>
        <taxon>Bacillales</taxon>
        <taxon>Bacillaceae</taxon>
        <taxon>Halobacillus</taxon>
    </lineage>
</organism>
<dbReference type="RefSeq" id="WP_197317139.1">
    <property type="nucleotide sequence ID" value="NZ_JADZSC010000002.1"/>
</dbReference>
<dbReference type="PANTHER" id="PTHR43328">
    <property type="entry name" value="ACETYLTRANSFERASE-RELATED"/>
    <property type="match status" value="1"/>
</dbReference>